<sequence>MIRFCQRQALLLAALTTAIAAVPARSQETAPKTPFADADMQPAFRARCEDLHRLTDDVETGAKRIDLAVEGELTVVHSDGVLTYLGLCKAPDPRVLCVTYRDNGMKPGDRVALAGGYGRPDRDHILLDPCLASPLGGASE</sequence>
<comment type="caution">
    <text evidence="2">The sequence shown here is derived from an EMBL/GenBank/DDBJ whole genome shotgun (WGS) entry which is preliminary data.</text>
</comment>
<dbReference type="Proteomes" id="UP000254925">
    <property type="component" value="Unassembled WGS sequence"/>
</dbReference>
<gene>
    <name evidence="2" type="ORF">DES45_103430</name>
</gene>
<keyword evidence="3" id="KW-1185">Reference proteome</keyword>
<feature type="signal peptide" evidence="1">
    <location>
        <begin position="1"/>
        <end position="20"/>
    </location>
</feature>
<dbReference type="AlphaFoldDB" id="A0A370HNR0"/>
<keyword evidence="1" id="KW-0732">Signal</keyword>
<dbReference type="EMBL" id="QQBB01000003">
    <property type="protein sequence ID" value="RDI60169.1"/>
    <property type="molecule type" value="Genomic_DNA"/>
</dbReference>
<accession>A0A370HNR0</accession>
<evidence type="ECO:0000313" key="3">
    <source>
        <dbReference type="Proteomes" id="UP000254925"/>
    </source>
</evidence>
<evidence type="ECO:0000256" key="1">
    <source>
        <dbReference type="SAM" id="SignalP"/>
    </source>
</evidence>
<protein>
    <recommendedName>
        <fullName evidence="4">Nucleic acid binding protein</fullName>
    </recommendedName>
</protein>
<proteinExistence type="predicted"/>
<name>A0A370HNR0_9HYPH</name>
<organism evidence="2 3">
    <name type="scientific">Microvirga subterranea</name>
    <dbReference type="NCBI Taxonomy" id="186651"/>
    <lineage>
        <taxon>Bacteria</taxon>
        <taxon>Pseudomonadati</taxon>
        <taxon>Pseudomonadota</taxon>
        <taxon>Alphaproteobacteria</taxon>
        <taxon>Hyphomicrobiales</taxon>
        <taxon>Methylobacteriaceae</taxon>
        <taxon>Microvirga</taxon>
    </lineage>
</organism>
<evidence type="ECO:0008006" key="4">
    <source>
        <dbReference type="Google" id="ProtNLM"/>
    </source>
</evidence>
<evidence type="ECO:0000313" key="2">
    <source>
        <dbReference type="EMBL" id="RDI60169.1"/>
    </source>
</evidence>
<feature type="chain" id="PRO_5017026576" description="Nucleic acid binding protein" evidence="1">
    <location>
        <begin position="21"/>
        <end position="140"/>
    </location>
</feature>
<reference evidence="2 3" key="1">
    <citation type="submission" date="2018-07" db="EMBL/GenBank/DDBJ databases">
        <title>Genomic Encyclopedia of Type Strains, Phase IV (KMG-IV): sequencing the most valuable type-strain genomes for metagenomic binning, comparative biology and taxonomic classification.</title>
        <authorList>
            <person name="Goeker M."/>
        </authorList>
    </citation>
    <scope>NUCLEOTIDE SEQUENCE [LARGE SCALE GENOMIC DNA]</scope>
    <source>
        <strain evidence="2 3">DSM 14364</strain>
    </source>
</reference>